<comment type="caution">
    <text evidence="2">The sequence shown here is derived from an EMBL/GenBank/DDBJ whole genome shotgun (WGS) entry which is preliminary data.</text>
</comment>
<gene>
    <name evidence="2" type="ORF">M5K25_004975</name>
</gene>
<feature type="region of interest" description="Disordered" evidence="1">
    <location>
        <begin position="68"/>
        <end position="93"/>
    </location>
</feature>
<protein>
    <submittedName>
        <fullName evidence="2">Uncharacterized protein</fullName>
    </submittedName>
</protein>
<keyword evidence="3" id="KW-1185">Reference proteome</keyword>
<dbReference type="AlphaFoldDB" id="A0ABD0VHN1"/>
<accession>A0ABD0VHN1</accession>
<evidence type="ECO:0000313" key="2">
    <source>
        <dbReference type="EMBL" id="KAL0924166.1"/>
    </source>
</evidence>
<dbReference type="EMBL" id="JANQDX010000005">
    <property type="protein sequence ID" value="KAL0924166.1"/>
    <property type="molecule type" value="Genomic_DNA"/>
</dbReference>
<dbReference type="Proteomes" id="UP001552299">
    <property type="component" value="Unassembled WGS sequence"/>
</dbReference>
<proteinExistence type="predicted"/>
<evidence type="ECO:0000313" key="3">
    <source>
        <dbReference type="Proteomes" id="UP001552299"/>
    </source>
</evidence>
<evidence type="ECO:0000256" key="1">
    <source>
        <dbReference type="SAM" id="MobiDB-lite"/>
    </source>
</evidence>
<sequence>MGETIGMAIISHSSNFSKHGNGNTFRLPPSLVGIGTEAQCLNSDAITITPLLTPICVAGLVATRAHSQAPALRSQDSSSSHSTRDRKQQAPVLPLRRFVVAGRPSQLPAATRISSQELVPNLSCYCYGGEGIFCNEDH</sequence>
<organism evidence="2 3">
    <name type="scientific">Dendrobium thyrsiflorum</name>
    <name type="common">Pinecone-like raceme dendrobium</name>
    <name type="synonym">Orchid</name>
    <dbReference type="NCBI Taxonomy" id="117978"/>
    <lineage>
        <taxon>Eukaryota</taxon>
        <taxon>Viridiplantae</taxon>
        <taxon>Streptophyta</taxon>
        <taxon>Embryophyta</taxon>
        <taxon>Tracheophyta</taxon>
        <taxon>Spermatophyta</taxon>
        <taxon>Magnoliopsida</taxon>
        <taxon>Liliopsida</taxon>
        <taxon>Asparagales</taxon>
        <taxon>Orchidaceae</taxon>
        <taxon>Epidendroideae</taxon>
        <taxon>Malaxideae</taxon>
        <taxon>Dendrobiinae</taxon>
        <taxon>Dendrobium</taxon>
    </lineage>
</organism>
<name>A0ABD0VHN1_DENTH</name>
<reference evidence="2 3" key="1">
    <citation type="journal article" date="2024" name="Plant Biotechnol. J.">
        <title>Dendrobium thyrsiflorum genome and its molecular insights into genes involved in important horticultural traits.</title>
        <authorList>
            <person name="Chen B."/>
            <person name="Wang J.Y."/>
            <person name="Zheng P.J."/>
            <person name="Li K.L."/>
            <person name="Liang Y.M."/>
            <person name="Chen X.F."/>
            <person name="Zhang C."/>
            <person name="Zhao X."/>
            <person name="He X."/>
            <person name="Zhang G.Q."/>
            <person name="Liu Z.J."/>
            <person name="Xu Q."/>
        </authorList>
    </citation>
    <scope>NUCLEOTIDE SEQUENCE [LARGE SCALE GENOMIC DNA]</scope>
    <source>
        <strain evidence="2">GZMU011</strain>
    </source>
</reference>